<accession>A0A9P8W111</accession>
<evidence type="ECO:0000256" key="3">
    <source>
        <dbReference type="ARBA" id="ARBA00023015"/>
    </source>
</evidence>
<keyword evidence="2" id="KW-0479">Metal-binding</keyword>
<dbReference type="GO" id="GO:0005634">
    <property type="term" value="C:nucleus"/>
    <property type="evidence" value="ECO:0007669"/>
    <property type="project" value="UniProtKB-SubCell"/>
</dbReference>
<dbReference type="PROSITE" id="PS50048">
    <property type="entry name" value="ZN2_CY6_FUNGAL_2"/>
    <property type="match status" value="1"/>
</dbReference>
<evidence type="ECO:0000256" key="4">
    <source>
        <dbReference type="ARBA" id="ARBA00023163"/>
    </source>
</evidence>
<proteinExistence type="predicted"/>
<dbReference type="GO" id="GO:0006351">
    <property type="term" value="P:DNA-templated transcription"/>
    <property type="evidence" value="ECO:0007669"/>
    <property type="project" value="InterPro"/>
</dbReference>
<dbReference type="PANTHER" id="PTHR47338:SF20">
    <property type="entry name" value="ZN(II)2CYS6 TRANSCRIPTION FACTOR (EUROFUNG)"/>
    <property type="match status" value="1"/>
</dbReference>
<dbReference type="SMART" id="SM00066">
    <property type="entry name" value="GAL4"/>
    <property type="match status" value="1"/>
</dbReference>
<reference evidence="7 8" key="1">
    <citation type="journal article" date="2021" name="Nat. Commun.">
        <title>Genetic determinants of endophytism in the Arabidopsis root mycobiome.</title>
        <authorList>
            <person name="Mesny F."/>
            <person name="Miyauchi S."/>
            <person name="Thiergart T."/>
            <person name="Pickel B."/>
            <person name="Atanasova L."/>
            <person name="Karlsson M."/>
            <person name="Huettel B."/>
            <person name="Barry K.W."/>
            <person name="Haridas S."/>
            <person name="Chen C."/>
            <person name="Bauer D."/>
            <person name="Andreopoulos W."/>
            <person name="Pangilinan J."/>
            <person name="LaButti K."/>
            <person name="Riley R."/>
            <person name="Lipzen A."/>
            <person name="Clum A."/>
            <person name="Drula E."/>
            <person name="Henrissat B."/>
            <person name="Kohler A."/>
            <person name="Grigoriev I.V."/>
            <person name="Martin F.M."/>
            <person name="Hacquard S."/>
        </authorList>
    </citation>
    <scope>NUCLEOTIDE SEQUENCE [LARGE SCALE GENOMIC DNA]</scope>
    <source>
        <strain evidence="7 8">MPI-CAGE-CH-0241</strain>
    </source>
</reference>
<keyword evidence="8" id="KW-1185">Reference proteome</keyword>
<evidence type="ECO:0000313" key="7">
    <source>
        <dbReference type="EMBL" id="KAH6886190.1"/>
    </source>
</evidence>
<evidence type="ECO:0000256" key="2">
    <source>
        <dbReference type="ARBA" id="ARBA00022723"/>
    </source>
</evidence>
<dbReference type="SUPFAM" id="SSF57701">
    <property type="entry name" value="Zn2/Cys6 DNA-binding domain"/>
    <property type="match status" value="1"/>
</dbReference>
<dbReference type="GO" id="GO:0003677">
    <property type="term" value="F:DNA binding"/>
    <property type="evidence" value="ECO:0007669"/>
    <property type="project" value="InterPro"/>
</dbReference>
<keyword evidence="5" id="KW-0539">Nucleus</keyword>
<dbReference type="GO" id="GO:0000981">
    <property type="term" value="F:DNA-binding transcription factor activity, RNA polymerase II-specific"/>
    <property type="evidence" value="ECO:0007669"/>
    <property type="project" value="InterPro"/>
</dbReference>
<comment type="caution">
    <text evidence="7">The sequence shown here is derived from an EMBL/GenBank/DDBJ whole genome shotgun (WGS) entry which is preliminary data.</text>
</comment>
<evidence type="ECO:0000256" key="5">
    <source>
        <dbReference type="ARBA" id="ARBA00023242"/>
    </source>
</evidence>
<dbReference type="InterPro" id="IPR001138">
    <property type="entry name" value="Zn2Cys6_DnaBD"/>
</dbReference>
<protein>
    <recommendedName>
        <fullName evidence="6">Zn(2)-C6 fungal-type domain-containing protein</fullName>
    </recommendedName>
</protein>
<dbReference type="Pfam" id="PF04082">
    <property type="entry name" value="Fungal_trans"/>
    <property type="match status" value="1"/>
</dbReference>
<dbReference type="PROSITE" id="PS00463">
    <property type="entry name" value="ZN2_CY6_FUNGAL_1"/>
    <property type="match status" value="1"/>
</dbReference>
<evidence type="ECO:0000256" key="1">
    <source>
        <dbReference type="ARBA" id="ARBA00004123"/>
    </source>
</evidence>
<dbReference type="AlphaFoldDB" id="A0A9P8W111"/>
<dbReference type="Proteomes" id="UP000777438">
    <property type="component" value="Unassembled WGS sequence"/>
</dbReference>
<dbReference type="OrthoDB" id="3862662at2759"/>
<dbReference type="EMBL" id="JAGPYM010000016">
    <property type="protein sequence ID" value="KAH6886190.1"/>
    <property type="molecule type" value="Genomic_DNA"/>
</dbReference>
<sequence>MEEPQGQLSRLACTTCRRQKRKCTRELPSCHLCRKNDRRCTYPEDTRPDKISLNAVSFPNSIFSPKTMFPALFFLDSYTFKQRGSAIKHPPIPDIPQEFLEILNRGQEKLSQLIESFFTTAHSVFPIVSKRCLSQQLSSEGYHCPEILLLLHCMDILVPRRDHAAFNLQTGYFKARRCLHFVEDRGVISIRVLQAALLLSLYEVGHAIYPAAFLTVGECARLGHALGIHDRRNVTQMFPASMSWSAMEEIRRTWWGVIILDRFVNLGLPDRPFACEDARPEDLLPMDESLWDLGEQTITPSLAVSSSTDLPASPFARTCQAANLLSRVLTHIRIGQSLRSPASYYSEGLQLHSILSSFRLALEQEVSEQESFKLALYSSALGICFSAIVALYDNHTCADKDDVAGVGIPEQLKMQELSLRGLHEVGRSIWDFASHLSLLLDGPGDIGRTVGPFAAECLYAAATQYGWYIQETGNKELEEAVSSMKKALRLIGPSWTVGDKYLTILDGEDS</sequence>
<dbReference type="InterPro" id="IPR007219">
    <property type="entry name" value="XnlR_reg_dom"/>
</dbReference>
<dbReference type="InterPro" id="IPR050815">
    <property type="entry name" value="TF_fung"/>
</dbReference>
<dbReference type="Pfam" id="PF00172">
    <property type="entry name" value="Zn_clus"/>
    <property type="match status" value="1"/>
</dbReference>
<dbReference type="Gene3D" id="4.10.240.10">
    <property type="entry name" value="Zn(2)-C6 fungal-type DNA-binding domain"/>
    <property type="match status" value="1"/>
</dbReference>
<dbReference type="CDD" id="cd12148">
    <property type="entry name" value="fungal_TF_MHR"/>
    <property type="match status" value="1"/>
</dbReference>
<keyword evidence="3" id="KW-0805">Transcription regulation</keyword>
<name>A0A9P8W111_9HYPO</name>
<dbReference type="GO" id="GO:0008270">
    <property type="term" value="F:zinc ion binding"/>
    <property type="evidence" value="ECO:0007669"/>
    <property type="project" value="InterPro"/>
</dbReference>
<dbReference type="InterPro" id="IPR036864">
    <property type="entry name" value="Zn2-C6_fun-type_DNA-bd_sf"/>
</dbReference>
<dbReference type="CDD" id="cd00067">
    <property type="entry name" value="GAL4"/>
    <property type="match status" value="1"/>
</dbReference>
<dbReference type="PANTHER" id="PTHR47338">
    <property type="entry name" value="ZN(II)2CYS6 TRANSCRIPTION FACTOR (EUROFUNG)-RELATED"/>
    <property type="match status" value="1"/>
</dbReference>
<feature type="domain" description="Zn(2)-C6 fungal-type" evidence="6">
    <location>
        <begin position="12"/>
        <end position="42"/>
    </location>
</feature>
<evidence type="ECO:0000259" key="6">
    <source>
        <dbReference type="PROSITE" id="PS50048"/>
    </source>
</evidence>
<organism evidence="7 8">
    <name type="scientific">Thelonectria olida</name>
    <dbReference type="NCBI Taxonomy" id="1576542"/>
    <lineage>
        <taxon>Eukaryota</taxon>
        <taxon>Fungi</taxon>
        <taxon>Dikarya</taxon>
        <taxon>Ascomycota</taxon>
        <taxon>Pezizomycotina</taxon>
        <taxon>Sordariomycetes</taxon>
        <taxon>Hypocreomycetidae</taxon>
        <taxon>Hypocreales</taxon>
        <taxon>Nectriaceae</taxon>
        <taxon>Thelonectria</taxon>
    </lineage>
</organism>
<feature type="non-terminal residue" evidence="7">
    <location>
        <position position="510"/>
    </location>
</feature>
<comment type="subcellular location">
    <subcellularLocation>
        <location evidence="1">Nucleus</location>
    </subcellularLocation>
</comment>
<evidence type="ECO:0000313" key="8">
    <source>
        <dbReference type="Proteomes" id="UP000777438"/>
    </source>
</evidence>
<keyword evidence="4" id="KW-0804">Transcription</keyword>
<gene>
    <name evidence="7" type="ORF">B0T10DRAFT_78117</name>
</gene>